<dbReference type="eggNOG" id="COG4690">
    <property type="taxonomic scope" value="Bacteria"/>
</dbReference>
<dbReference type="PANTHER" id="PTHR12994">
    <property type="entry name" value="SECERNIN"/>
    <property type="match status" value="1"/>
</dbReference>
<dbReference type="HOGENOM" id="CLU_014823_4_2_12"/>
<dbReference type="GO" id="GO:0006508">
    <property type="term" value="P:proteolysis"/>
    <property type="evidence" value="ECO:0007669"/>
    <property type="project" value="UniProtKB-KW"/>
</dbReference>
<proteinExistence type="inferred from homology"/>
<evidence type="ECO:0000313" key="3">
    <source>
        <dbReference type="Proteomes" id="UP000002318"/>
    </source>
</evidence>
<dbReference type="GO" id="GO:0016805">
    <property type="term" value="F:dipeptidase activity"/>
    <property type="evidence" value="ECO:0007669"/>
    <property type="project" value="UniProtKB-KW"/>
</dbReference>
<evidence type="ECO:0000256" key="1">
    <source>
        <dbReference type="RuleBase" id="RU364089"/>
    </source>
</evidence>
<dbReference type="EMBL" id="CP002116">
    <property type="protein sequence ID" value="ADK82411.1"/>
    <property type="molecule type" value="Genomic_DNA"/>
</dbReference>
<keyword evidence="1" id="KW-0224">Dipeptidase</keyword>
<dbReference type="GO" id="GO:0070004">
    <property type="term" value="F:cysteine-type exopeptidase activity"/>
    <property type="evidence" value="ECO:0007669"/>
    <property type="project" value="InterPro"/>
</dbReference>
<dbReference type="Proteomes" id="UP000002318">
    <property type="component" value="Chromosome"/>
</dbReference>
<comment type="catalytic activity">
    <reaction evidence="1">
        <text>an L-aminoacyl-L-amino acid + H2O = 2 an L-alpha-amino acid</text>
        <dbReference type="Rhea" id="RHEA:48940"/>
        <dbReference type="ChEBI" id="CHEBI:15377"/>
        <dbReference type="ChEBI" id="CHEBI:59869"/>
        <dbReference type="ChEBI" id="CHEBI:77460"/>
    </reaction>
</comment>
<accession>E1RAP3</accession>
<evidence type="ECO:0000313" key="2">
    <source>
        <dbReference type="EMBL" id="ADK82411.1"/>
    </source>
</evidence>
<comment type="similarity">
    <text evidence="1">Belongs to the peptidase C69 family.</text>
</comment>
<sequence length="504" mass="56889">MKKNGALMLLFFGFCLIIGTLQVGPVSACSTVLAGKDATKDGSVLLGHNEDNGGVCNTLQWRVPRQYHSKGEVVHLKRGGTLAQVEMTYAYIWSENVGLEWSDGGINEFGVTVGSNWAGSRVQPEDAELTDGGIGYMLRHLILQRAGSAREGVEIATQLVSRFGYAHPGRSYQIADPKEAWVLHVIRGKHFVAERVPDDEVYFVPNVYVIHDVDFDDHENFIVSPGLKEYAIAHGWYEPSDAFDFAKIFADQESLVANSNTYRQRGAQFLLTGKEPVFLEGEWKLPFAVKPNRKIGVEDVAQILRYHYEGLSLSSNEGYLDGSPHGTGERKICVSNTNTSFIAQLRDGMPREIGCIYWLATGSPCTSVYVPWYLGMTTLPEQWHVAKETPFNTQGSFLDYHFEPTEYRLRFNADSAYYTFCALEYLIESNYKEEIGEVQKNWKAMEEREFALQPEIEATMLRLFDTDKELAMEYVTQYSTFVSLEALSKAHVMLNNVQTKYMTH</sequence>
<dbReference type="AlphaFoldDB" id="E1RAP3"/>
<dbReference type="InterPro" id="IPR005322">
    <property type="entry name" value="Peptidase_C69"/>
</dbReference>
<gene>
    <name evidence="2" type="ordered locus">Spirs_3315</name>
</gene>
<reference evidence="2 3" key="1">
    <citation type="journal article" date="2010" name="Stand. Genomic Sci.">
        <title>Complete genome sequence of Spirochaeta smaragdinae type strain (SEBR 4228).</title>
        <authorList>
            <person name="Mavromatis K."/>
            <person name="Yasawong M."/>
            <person name="Chertkov O."/>
            <person name="Lapidus A."/>
            <person name="Lucas S."/>
            <person name="Nolan M."/>
            <person name="Del Rio T.G."/>
            <person name="Tice H."/>
            <person name="Cheng J.F."/>
            <person name="Pitluck S."/>
            <person name="Liolios K."/>
            <person name="Ivanova N."/>
            <person name="Tapia R."/>
            <person name="Han C."/>
            <person name="Bruce D."/>
            <person name="Goodwin L."/>
            <person name="Pati A."/>
            <person name="Chen A."/>
            <person name="Palaniappan K."/>
            <person name="Land M."/>
            <person name="Hauser L."/>
            <person name="Chang Y.J."/>
            <person name="Jeffries C.D."/>
            <person name="Detter J.C."/>
            <person name="Rohde M."/>
            <person name="Brambilla E."/>
            <person name="Spring S."/>
            <person name="Goker M."/>
            <person name="Sikorski J."/>
            <person name="Woyke T."/>
            <person name="Bristow J."/>
            <person name="Eisen J.A."/>
            <person name="Markowitz V."/>
            <person name="Hugenholtz P."/>
            <person name="Klenk H.P."/>
            <person name="Kyrpides N.C."/>
        </authorList>
    </citation>
    <scope>NUCLEOTIDE SEQUENCE [LARGE SCALE GENOMIC DNA]</scope>
    <source>
        <strain evidence="3">DSM 11293 / JCM 15392 / SEBR 4228</strain>
    </source>
</reference>
<protein>
    <recommendedName>
        <fullName evidence="1">Dipeptidase</fullName>
        <ecNumber evidence="1">3.4.-.-</ecNumber>
    </recommendedName>
</protein>
<dbReference type="OrthoDB" id="9764088at2"/>
<keyword evidence="1" id="KW-0378">Hydrolase</keyword>
<dbReference type="RefSeq" id="WP_013255870.1">
    <property type="nucleotide sequence ID" value="NC_014364.1"/>
</dbReference>
<organism evidence="2 3">
    <name type="scientific">Sediminispirochaeta smaragdinae (strain DSM 11293 / JCM 15392 / SEBR 4228)</name>
    <name type="common">Spirochaeta smaragdinae</name>
    <dbReference type="NCBI Taxonomy" id="573413"/>
    <lineage>
        <taxon>Bacteria</taxon>
        <taxon>Pseudomonadati</taxon>
        <taxon>Spirochaetota</taxon>
        <taxon>Spirochaetia</taxon>
        <taxon>Spirochaetales</taxon>
        <taxon>Spirochaetaceae</taxon>
        <taxon>Sediminispirochaeta</taxon>
    </lineage>
</organism>
<dbReference type="KEGG" id="ssm:Spirs_3315"/>
<dbReference type="Gene3D" id="3.60.60.10">
    <property type="entry name" value="Penicillin V Acylase, Chain A"/>
    <property type="match status" value="1"/>
</dbReference>
<name>E1RAP3_SEDSS</name>
<dbReference type="Pfam" id="PF03577">
    <property type="entry name" value="Peptidase_C69"/>
    <property type="match status" value="1"/>
</dbReference>
<dbReference type="EC" id="3.4.-.-" evidence="1"/>
<keyword evidence="1" id="KW-0645">Protease</keyword>
<keyword evidence="3" id="KW-1185">Reference proteome</keyword>
<dbReference type="PANTHER" id="PTHR12994:SF17">
    <property type="entry name" value="LD30995P"/>
    <property type="match status" value="1"/>
</dbReference>